<evidence type="ECO:0000313" key="1">
    <source>
        <dbReference type="EMBL" id="OTP72746.1"/>
    </source>
</evidence>
<name>A0A242MN48_CABSO</name>
<dbReference type="Proteomes" id="UP000195221">
    <property type="component" value="Unassembled WGS sequence"/>
</dbReference>
<accession>A0A242MN48</accession>
<comment type="caution">
    <text evidence="1">The sequence shown here is derived from an EMBL/GenBank/DDBJ whole genome shotgun (WGS) entry which is preliminary data.</text>
</comment>
<gene>
    <name evidence="1" type="ORF">PAMC26577_20800</name>
</gene>
<protein>
    <submittedName>
        <fullName evidence="1">Uncharacterized protein</fullName>
    </submittedName>
</protein>
<evidence type="ECO:0000313" key="2">
    <source>
        <dbReference type="Proteomes" id="UP000195221"/>
    </source>
</evidence>
<organism evidence="1 2">
    <name type="scientific">Caballeronia sordidicola</name>
    <name type="common">Burkholderia sordidicola</name>
    <dbReference type="NCBI Taxonomy" id="196367"/>
    <lineage>
        <taxon>Bacteria</taxon>
        <taxon>Pseudomonadati</taxon>
        <taxon>Pseudomonadota</taxon>
        <taxon>Betaproteobacteria</taxon>
        <taxon>Burkholderiales</taxon>
        <taxon>Burkholderiaceae</taxon>
        <taxon>Caballeronia</taxon>
    </lineage>
</organism>
<proteinExistence type="predicted"/>
<reference evidence="1 2" key="1">
    <citation type="submission" date="2017-03" db="EMBL/GenBank/DDBJ databases">
        <title>Genome analysis of strain PAMC 26577.</title>
        <authorList>
            <person name="Oh H.-M."/>
            <person name="Yang J.-A."/>
        </authorList>
    </citation>
    <scope>NUCLEOTIDE SEQUENCE [LARGE SCALE GENOMIC DNA]</scope>
    <source>
        <strain evidence="1 2">PAMC 26577</strain>
    </source>
</reference>
<sequence length="49" mass="5366">MLYLKLGTALRQDCIDPGGVLFHDSLLALRPEFATLAILLKTGVYASFL</sequence>
<dbReference type="AlphaFoldDB" id="A0A242MN48"/>
<dbReference type="EMBL" id="NBTZ01000087">
    <property type="protein sequence ID" value="OTP72746.1"/>
    <property type="molecule type" value="Genomic_DNA"/>
</dbReference>